<dbReference type="AlphaFoldDB" id="A0A1F4VG77"/>
<sequence length="75" mass="8338">MAGNMNDGKEIDRKVSRRFKHLLPFLISSVLILIAGWIYTKVLFSSGPAIVALAILIIGFWVYPGDYDEPPGTIM</sequence>
<evidence type="ECO:0000256" key="1">
    <source>
        <dbReference type="SAM" id="Phobius"/>
    </source>
</evidence>
<keyword evidence="1" id="KW-1133">Transmembrane helix</keyword>
<feature type="transmembrane region" description="Helical" evidence="1">
    <location>
        <begin position="21"/>
        <end position="39"/>
    </location>
</feature>
<name>A0A1F4VG77_UNCKA</name>
<keyword evidence="1" id="KW-0812">Transmembrane</keyword>
<organism evidence="2 3">
    <name type="scientific">candidate division WWE3 bacterium RIFCSPLOWO2_12_FULL_36_10</name>
    <dbReference type="NCBI Taxonomy" id="1802630"/>
    <lineage>
        <taxon>Bacteria</taxon>
        <taxon>Katanobacteria</taxon>
    </lineage>
</organism>
<proteinExistence type="predicted"/>
<feature type="transmembrane region" description="Helical" evidence="1">
    <location>
        <begin position="45"/>
        <end position="63"/>
    </location>
</feature>
<dbReference type="STRING" id="1802630.A3H26_03545"/>
<comment type="caution">
    <text evidence="2">The sequence shown here is derived from an EMBL/GenBank/DDBJ whole genome shotgun (WGS) entry which is preliminary data.</text>
</comment>
<accession>A0A1F4VG77</accession>
<evidence type="ECO:0000313" key="2">
    <source>
        <dbReference type="EMBL" id="OGC56242.1"/>
    </source>
</evidence>
<gene>
    <name evidence="2" type="ORF">A3H26_03545</name>
</gene>
<protein>
    <submittedName>
        <fullName evidence="2">Uncharacterized protein</fullName>
    </submittedName>
</protein>
<dbReference type="Proteomes" id="UP000177763">
    <property type="component" value="Unassembled WGS sequence"/>
</dbReference>
<dbReference type="EMBL" id="MEVN01000042">
    <property type="protein sequence ID" value="OGC56242.1"/>
    <property type="molecule type" value="Genomic_DNA"/>
</dbReference>
<reference evidence="2 3" key="1">
    <citation type="journal article" date="2016" name="Nat. Commun.">
        <title>Thousands of microbial genomes shed light on interconnected biogeochemical processes in an aquifer system.</title>
        <authorList>
            <person name="Anantharaman K."/>
            <person name="Brown C.T."/>
            <person name="Hug L.A."/>
            <person name="Sharon I."/>
            <person name="Castelle C.J."/>
            <person name="Probst A.J."/>
            <person name="Thomas B.C."/>
            <person name="Singh A."/>
            <person name="Wilkins M.J."/>
            <person name="Karaoz U."/>
            <person name="Brodie E.L."/>
            <person name="Williams K.H."/>
            <person name="Hubbard S.S."/>
            <person name="Banfield J.F."/>
        </authorList>
    </citation>
    <scope>NUCLEOTIDE SEQUENCE [LARGE SCALE GENOMIC DNA]</scope>
</reference>
<keyword evidence="1" id="KW-0472">Membrane</keyword>
<evidence type="ECO:0000313" key="3">
    <source>
        <dbReference type="Proteomes" id="UP000177763"/>
    </source>
</evidence>